<organism evidence="7 8">
    <name type="scientific">Stentor coeruleus</name>
    <dbReference type="NCBI Taxonomy" id="5963"/>
    <lineage>
        <taxon>Eukaryota</taxon>
        <taxon>Sar</taxon>
        <taxon>Alveolata</taxon>
        <taxon>Ciliophora</taxon>
        <taxon>Postciliodesmatophora</taxon>
        <taxon>Heterotrichea</taxon>
        <taxon>Heterotrichida</taxon>
        <taxon>Stentoridae</taxon>
        <taxon>Stentor</taxon>
    </lineage>
</organism>
<keyword evidence="8" id="KW-1185">Reference proteome</keyword>
<feature type="transmembrane region" description="Helical" evidence="5">
    <location>
        <begin position="302"/>
        <end position="320"/>
    </location>
</feature>
<evidence type="ECO:0000256" key="5">
    <source>
        <dbReference type="SAM" id="Phobius"/>
    </source>
</evidence>
<evidence type="ECO:0000256" key="4">
    <source>
        <dbReference type="ARBA" id="ARBA00023136"/>
    </source>
</evidence>
<sequence length="1583" mass="185285">MEETKYASKVHEKKEDDELFVYNETEKSEKGKDKDIIDEENLELDEFEWKCIESRIKLNQPFIEKSLQEIPVNVKGVYLSVMVSFLFIVLASLINRVEDVSNMNMMIKYSYESPIWNSESGSTFWDIKRLEDLNRYIRKVAIPTSYDELGSFNYFIGMRFTLKLSQMVEQPIGAYKNAENFIESNPKMVPGTDSKFQRSSKLGIWDYDSGFNNGNGYVLYILSNTSTLNEALISWRKAESIWLGNWGFSSLVIEYLFHNDNYACTLYYYQTFIQTPGGTMNLKTNSIGSFIEKFESWKDESLTILIIFIVYSLGFSLQIFKLVQNLVRTCKTLFIKKKLDLVWHEYIEIMSVVLSLISLILFGFNVIYYRGHYTLPISKPQDFTGVINYCRYFRLLVQFTALTALLISFKVIVVLRYKFPSFSILFDTILGAKVDIINFMLITIFLLVGFVFLAYLIFGSWMEEFSDIPKTFSKLFDMVLGQEDIKDQMTVINSRLAAAFLVVFLTVFFLVLANMFLAIVMSTYNDLKQKGQLILEAKAEMMAEKSEEWFQTLINLLLFRVKSVENDAIQYEKLLSCYEEDMSSEEKDILNEKIKMYETLIIASTKISLFGIFKTNFGKMSSLSKPSLLTHEQNMEKIYMTLRKILEREALKKKAKQILQRRVDYNFRLVIQMMIYLIYIIIFLIMILLRLKITDSFGMQSAIYNSFSNPTFRNDLTIFDIHNEKEMFEYLNEVFVPEISQDVLYNHNYFLGETRARITIQQYMPEENVKDFSANAQELYINKLNPKLRTASFRGSKTKLLYLYEEPGSKKTFNKAGGFVSYLSTQNEMKKTLETFEKDKILGESGYYLVLEWITYNPNLNLFAYSYLQFVHEVSGDISHTLYTNPIDMDFFRDKIPIRGLLEICYFLFTIYYFVIESKEWYGLWVMVIKEEKIKQQGSRALNRVLIKLIGQKAKDKGCRSIIYCIFHALKNSLFWVIRLILNIATTFKRYFAKDVFNIIDVTSIILSILNLSQIFQLSRNQFIGDYKVQNSDEYDICGEFAIINKIIVSYKYIVSINCLIIFVRLLQFYKFSKKLSLLTDILDSAKLDLIFFMLMFSIILFAYTLMSYLLLGHILTGFQSLPRSLISCYLMLIGEFKSKDIYDADYVFGTIFFVSLIVVFSLILLNMFIAIIGSHFERVSENAEGEEEDLGFFAKIWSVIMARKKGKFYLDEDEDEIINLQDLGNGKAVYENKQTSECEDEMFCVEPAVPDISSPAFWLKTLDNILMEKSDKKISIFKMKALSVSIENKQKITNQAKIYEVCHVNMHIWKNSSVSERLRMWRSMVMLSNETNLREIEKAFVEQTEIPNKARLSEYMETLWNANSREEKLHMWIGKDCFDHMERVAVWNTLTFNKETFDIEKNRLYVVWGEELTIGEKLRKVRNIISENSRIILSIKNFKEKDKSQAVLDNCAEIKDFKLMLWLGLSYNKHWLRNLYMNEPILCEAEIIAFLIIALNESSVFALDGIDYGLEDLLDGKMYDYFEAKAICVTEILKSCEIKNQIESSEDDIKVLHDYKIFVEEEVKRNKKINKELRDKFSNLSR</sequence>
<gene>
    <name evidence="7" type="ORF">SteCoe_12655</name>
</gene>
<dbReference type="PRINTS" id="PR01433">
    <property type="entry name" value="POLYCYSTIN2"/>
</dbReference>
<evidence type="ECO:0000256" key="2">
    <source>
        <dbReference type="ARBA" id="ARBA00022692"/>
    </source>
</evidence>
<name>A0A1R2CAC6_9CILI</name>
<feature type="transmembrane region" description="Helical" evidence="5">
    <location>
        <begin position="996"/>
        <end position="1016"/>
    </location>
</feature>
<proteinExistence type="predicted"/>
<feature type="transmembrane region" description="Helical" evidence="5">
    <location>
        <begin position="669"/>
        <end position="689"/>
    </location>
</feature>
<dbReference type="InterPro" id="IPR003915">
    <property type="entry name" value="PKD_2"/>
</dbReference>
<dbReference type="InterPro" id="IPR013122">
    <property type="entry name" value="PKD1_2_channel"/>
</dbReference>
<comment type="subcellular location">
    <subcellularLocation>
        <location evidence="1">Membrane</location>
        <topology evidence="1">Multi-pass membrane protein</topology>
    </subcellularLocation>
</comment>
<feature type="transmembrane region" description="Helical" evidence="5">
    <location>
        <begin position="436"/>
        <end position="458"/>
    </location>
</feature>
<feature type="transmembrane region" description="Helical" evidence="5">
    <location>
        <begin position="496"/>
        <end position="521"/>
    </location>
</feature>
<dbReference type="GO" id="GO:0016020">
    <property type="term" value="C:membrane"/>
    <property type="evidence" value="ECO:0007669"/>
    <property type="project" value="UniProtKB-SubCell"/>
</dbReference>
<feature type="domain" description="Polycystin cation channel PKD1/PKD2" evidence="6">
    <location>
        <begin position="301"/>
        <end position="526"/>
    </location>
</feature>
<dbReference type="InterPro" id="IPR051223">
    <property type="entry name" value="Polycystin"/>
</dbReference>
<keyword evidence="3 5" id="KW-1133">Transmembrane helix</keyword>
<dbReference type="Pfam" id="PF08016">
    <property type="entry name" value="PKD_channel"/>
    <property type="match status" value="2"/>
</dbReference>
<evidence type="ECO:0000259" key="6">
    <source>
        <dbReference type="Pfam" id="PF08016"/>
    </source>
</evidence>
<feature type="transmembrane region" description="Helical" evidence="5">
    <location>
        <begin position="1090"/>
        <end position="1112"/>
    </location>
</feature>
<dbReference type="Gene3D" id="1.10.287.70">
    <property type="match status" value="2"/>
</dbReference>
<evidence type="ECO:0000313" key="8">
    <source>
        <dbReference type="Proteomes" id="UP000187209"/>
    </source>
</evidence>
<keyword evidence="2 5" id="KW-0812">Transmembrane</keyword>
<dbReference type="EMBL" id="MPUH01000221">
    <property type="protein sequence ID" value="OMJ85951.1"/>
    <property type="molecule type" value="Genomic_DNA"/>
</dbReference>
<dbReference type="PANTHER" id="PTHR10877">
    <property type="entry name" value="POLYCYSTIN FAMILY MEMBER"/>
    <property type="match status" value="1"/>
</dbReference>
<feature type="transmembrane region" description="Helical" evidence="5">
    <location>
        <begin position="961"/>
        <end position="984"/>
    </location>
</feature>
<accession>A0A1R2CAC6</accession>
<feature type="transmembrane region" description="Helical" evidence="5">
    <location>
        <begin position="349"/>
        <end position="371"/>
    </location>
</feature>
<protein>
    <recommendedName>
        <fullName evidence="6">Polycystin cation channel PKD1/PKD2 domain-containing protein</fullName>
    </recommendedName>
</protein>
<feature type="transmembrane region" description="Helical" evidence="5">
    <location>
        <begin position="77"/>
        <end position="97"/>
    </location>
</feature>
<keyword evidence="4 5" id="KW-0472">Membrane</keyword>
<feature type="transmembrane region" description="Helical" evidence="5">
    <location>
        <begin position="896"/>
        <end position="915"/>
    </location>
</feature>
<feature type="domain" description="Polycystin cation channel PKD1/PKD2" evidence="6">
    <location>
        <begin position="963"/>
        <end position="1179"/>
    </location>
</feature>
<evidence type="ECO:0000256" key="3">
    <source>
        <dbReference type="ARBA" id="ARBA00022989"/>
    </source>
</evidence>
<evidence type="ECO:0000256" key="1">
    <source>
        <dbReference type="ARBA" id="ARBA00004141"/>
    </source>
</evidence>
<feature type="transmembrane region" description="Helical" evidence="5">
    <location>
        <begin position="1051"/>
        <end position="1070"/>
    </location>
</feature>
<feature type="transmembrane region" description="Helical" evidence="5">
    <location>
        <begin position="1147"/>
        <end position="1173"/>
    </location>
</feature>
<feature type="transmembrane region" description="Helical" evidence="5">
    <location>
        <begin position="392"/>
        <end position="416"/>
    </location>
</feature>
<dbReference type="OrthoDB" id="304739at2759"/>
<evidence type="ECO:0000313" key="7">
    <source>
        <dbReference type="EMBL" id="OMJ85951.1"/>
    </source>
</evidence>
<dbReference type="Proteomes" id="UP000187209">
    <property type="component" value="Unassembled WGS sequence"/>
</dbReference>
<reference evidence="7 8" key="1">
    <citation type="submission" date="2016-11" db="EMBL/GenBank/DDBJ databases">
        <title>The macronuclear genome of Stentor coeruleus: a giant cell with tiny introns.</title>
        <authorList>
            <person name="Slabodnick M."/>
            <person name="Ruby J.G."/>
            <person name="Reiff S.B."/>
            <person name="Swart E.C."/>
            <person name="Gosai S."/>
            <person name="Prabakaran S."/>
            <person name="Witkowska E."/>
            <person name="Larue G.E."/>
            <person name="Fisher S."/>
            <person name="Freeman R.M."/>
            <person name="Gunawardena J."/>
            <person name="Chu W."/>
            <person name="Stover N.A."/>
            <person name="Gregory B.D."/>
            <person name="Nowacki M."/>
            <person name="Derisi J."/>
            <person name="Roy S.W."/>
            <person name="Marshall W.F."/>
            <person name="Sood P."/>
        </authorList>
    </citation>
    <scope>NUCLEOTIDE SEQUENCE [LARGE SCALE GENOMIC DNA]</scope>
    <source>
        <strain evidence="7">WM001</strain>
    </source>
</reference>
<dbReference type="SUPFAM" id="SSF81324">
    <property type="entry name" value="Voltage-gated potassium channels"/>
    <property type="match status" value="1"/>
</dbReference>
<dbReference type="PANTHER" id="PTHR10877:SF183">
    <property type="entry name" value="AT14535P-RELATED"/>
    <property type="match status" value="1"/>
</dbReference>
<comment type="caution">
    <text evidence="7">The sequence shown here is derived from an EMBL/GenBank/DDBJ whole genome shotgun (WGS) entry which is preliminary data.</text>
</comment>
<dbReference type="GO" id="GO:0005509">
    <property type="term" value="F:calcium ion binding"/>
    <property type="evidence" value="ECO:0007669"/>
    <property type="project" value="InterPro"/>
</dbReference>